<dbReference type="InterPro" id="IPR013103">
    <property type="entry name" value="RVT_2"/>
</dbReference>
<feature type="region of interest" description="Disordered" evidence="1">
    <location>
        <begin position="53"/>
        <end position="81"/>
    </location>
</feature>
<accession>A0AAV5LZP3</accession>
<dbReference type="AlphaFoldDB" id="A0AAV5LZP3"/>
<dbReference type="EMBL" id="BPVZ01000163">
    <property type="protein sequence ID" value="GKV42955.1"/>
    <property type="molecule type" value="Genomic_DNA"/>
</dbReference>
<organism evidence="3 4">
    <name type="scientific">Rubroshorea leprosula</name>
    <dbReference type="NCBI Taxonomy" id="152421"/>
    <lineage>
        <taxon>Eukaryota</taxon>
        <taxon>Viridiplantae</taxon>
        <taxon>Streptophyta</taxon>
        <taxon>Embryophyta</taxon>
        <taxon>Tracheophyta</taxon>
        <taxon>Spermatophyta</taxon>
        <taxon>Magnoliopsida</taxon>
        <taxon>eudicotyledons</taxon>
        <taxon>Gunneridae</taxon>
        <taxon>Pentapetalae</taxon>
        <taxon>rosids</taxon>
        <taxon>malvids</taxon>
        <taxon>Malvales</taxon>
        <taxon>Dipterocarpaceae</taxon>
        <taxon>Rubroshorea</taxon>
    </lineage>
</organism>
<evidence type="ECO:0000259" key="2">
    <source>
        <dbReference type="Pfam" id="PF07727"/>
    </source>
</evidence>
<dbReference type="InterPro" id="IPR043502">
    <property type="entry name" value="DNA/RNA_pol_sf"/>
</dbReference>
<evidence type="ECO:0000313" key="3">
    <source>
        <dbReference type="EMBL" id="GKV42955.1"/>
    </source>
</evidence>
<sequence length="310" mass="35043">MFTSFFEFKVSPSHQTPIFTNPPFEFFPSDDVGSTDELSNDQTTTAPVLEDVSSADVAPGTNEIENPLDTSSSSHPTRVRNPPIRLQDYYCFSTLTSLHEPQCYKEASLDPQWQQAMKEELQALKKTCTWDLVNLLTDKTLVGCKWVYKIKTCSDGSVKRYKARLVAKGFTQEYGVDYKETFTPIACLTTVRSLLAIVVVCKLKLFQMDVKNAFFNGDLEEEVYMEPPLRLTHPPNKVCRLRLALYGLKQSPRAWFAKFSSTITEFGFTSNPHDTALFVHKSAQGMVLLLIYVDDMIITGDDVLGIDELK</sequence>
<gene>
    <name evidence="3" type="ORF">SLEP1_g50303</name>
</gene>
<dbReference type="Proteomes" id="UP001054252">
    <property type="component" value="Unassembled WGS sequence"/>
</dbReference>
<evidence type="ECO:0000256" key="1">
    <source>
        <dbReference type="SAM" id="MobiDB-lite"/>
    </source>
</evidence>
<proteinExistence type="predicted"/>
<feature type="domain" description="Reverse transcriptase Ty1/copia-type" evidence="2">
    <location>
        <begin position="129"/>
        <end position="310"/>
    </location>
</feature>
<dbReference type="PANTHER" id="PTHR43383:SF2">
    <property type="entry name" value="AMIDOHYDROLASE 2 FAMILY PROTEIN"/>
    <property type="match status" value="1"/>
</dbReference>
<dbReference type="PANTHER" id="PTHR43383">
    <property type="entry name" value="NODULIN 6"/>
    <property type="match status" value="1"/>
</dbReference>
<dbReference type="SUPFAM" id="SSF56672">
    <property type="entry name" value="DNA/RNA polymerases"/>
    <property type="match status" value="1"/>
</dbReference>
<comment type="caution">
    <text evidence="3">The sequence shown here is derived from an EMBL/GenBank/DDBJ whole genome shotgun (WGS) entry which is preliminary data.</text>
</comment>
<evidence type="ECO:0000313" key="4">
    <source>
        <dbReference type="Proteomes" id="UP001054252"/>
    </source>
</evidence>
<protein>
    <recommendedName>
        <fullName evidence="2">Reverse transcriptase Ty1/copia-type domain-containing protein</fullName>
    </recommendedName>
</protein>
<reference evidence="3 4" key="1">
    <citation type="journal article" date="2021" name="Commun. Biol.">
        <title>The genome of Shorea leprosula (Dipterocarpaceae) highlights the ecological relevance of drought in aseasonal tropical rainforests.</title>
        <authorList>
            <person name="Ng K.K.S."/>
            <person name="Kobayashi M.J."/>
            <person name="Fawcett J.A."/>
            <person name="Hatakeyama M."/>
            <person name="Paape T."/>
            <person name="Ng C.H."/>
            <person name="Ang C.C."/>
            <person name="Tnah L.H."/>
            <person name="Lee C.T."/>
            <person name="Nishiyama T."/>
            <person name="Sese J."/>
            <person name="O'Brien M.J."/>
            <person name="Copetti D."/>
            <person name="Mohd Noor M.I."/>
            <person name="Ong R.C."/>
            <person name="Putra M."/>
            <person name="Sireger I.Z."/>
            <person name="Indrioko S."/>
            <person name="Kosugi Y."/>
            <person name="Izuno A."/>
            <person name="Isagi Y."/>
            <person name="Lee S.L."/>
            <person name="Shimizu K.K."/>
        </authorList>
    </citation>
    <scope>NUCLEOTIDE SEQUENCE [LARGE SCALE GENOMIC DNA]</scope>
    <source>
        <strain evidence="3">214</strain>
    </source>
</reference>
<dbReference type="Pfam" id="PF07727">
    <property type="entry name" value="RVT_2"/>
    <property type="match status" value="1"/>
</dbReference>
<name>A0AAV5LZP3_9ROSI</name>
<keyword evidence="4" id="KW-1185">Reference proteome</keyword>